<sequence length="150" mass="16236">MVFLFAAVFIGQAHGSSLCDKAAFPALCRSTLKGASDPTSALKNAIKHLIFETRRAKVSSLRIGSLKSLVVCKQNFDDAIDDLETSLAYMQKKDIASLKINLSAAMTDYSTCDDAVIESGEQKKASRVLNTDNLLEQLAANCLYLASLLK</sequence>
<dbReference type="PANTHER" id="PTHR31080:SF274">
    <property type="entry name" value="PECTINESTERASE_PECTINESTERASE INHIBITOR 26"/>
    <property type="match status" value="1"/>
</dbReference>
<evidence type="ECO:0000313" key="6">
    <source>
        <dbReference type="EMBL" id="TYK15624.1"/>
    </source>
</evidence>
<dbReference type="AlphaFoldDB" id="A0A5A7SYM0"/>
<dbReference type="SUPFAM" id="SSF101148">
    <property type="entry name" value="Plant invertase/pectin methylesterase inhibitor"/>
    <property type="match status" value="1"/>
</dbReference>
<dbReference type="OrthoDB" id="770764at2759"/>
<dbReference type="EMBL" id="SSTE01020484">
    <property type="protein sequence ID" value="KAA0034295.1"/>
    <property type="molecule type" value="Genomic_DNA"/>
</dbReference>
<dbReference type="SMART" id="SM00856">
    <property type="entry name" value="PMEI"/>
    <property type="match status" value="1"/>
</dbReference>
<dbReference type="Gene3D" id="1.20.140.40">
    <property type="entry name" value="Invertase/pectin methylesterase inhibitor family protein"/>
    <property type="match status" value="1"/>
</dbReference>
<proteinExistence type="inferred from homology"/>
<dbReference type="CDD" id="cd15800">
    <property type="entry name" value="PMEI-like_2"/>
    <property type="match status" value="1"/>
</dbReference>
<comment type="similarity">
    <text evidence="2">Belongs to the PMEI family.</text>
</comment>
<evidence type="ECO:0000256" key="3">
    <source>
        <dbReference type="SAM" id="SignalP"/>
    </source>
</evidence>
<protein>
    <submittedName>
        <fullName evidence="5">Pectinesterase inhibitor-like</fullName>
    </submittedName>
</protein>
<feature type="signal peptide" evidence="3">
    <location>
        <begin position="1"/>
        <end position="15"/>
    </location>
</feature>
<accession>A0A5A7SYM0</accession>
<feature type="domain" description="Pectinesterase inhibitor" evidence="4">
    <location>
        <begin position="10"/>
        <end position="145"/>
    </location>
</feature>
<dbReference type="Proteomes" id="UP000321947">
    <property type="component" value="Unassembled WGS sequence"/>
</dbReference>
<feature type="chain" id="PRO_5042721947" evidence="3">
    <location>
        <begin position="16"/>
        <end position="150"/>
    </location>
</feature>
<gene>
    <name evidence="6" type="ORF">E5676_scaffold35G001210</name>
    <name evidence="5" type="ORF">E6C27_scaffold65G002940</name>
</gene>
<dbReference type="GO" id="GO:0004857">
    <property type="term" value="F:enzyme inhibitor activity"/>
    <property type="evidence" value="ECO:0007669"/>
    <property type="project" value="InterPro"/>
</dbReference>
<dbReference type="Proteomes" id="UP000321393">
    <property type="component" value="Unassembled WGS sequence"/>
</dbReference>
<dbReference type="NCBIfam" id="TIGR01614">
    <property type="entry name" value="PME_inhib"/>
    <property type="match status" value="1"/>
</dbReference>
<comment type="caution">
    <text evidence="5">The sequence shown here is derived from an EMBL/GenBank/DDBJ whole genome shotgun (WGS) entry which is preliminary data.</text>
</comment>
<dbReference type="Pfam" id="PF04043">
    <property type="entry name" value="PMEI"/>
    <property type="match status" value="1"/>
</dbReference>
<evidence type="ECO:0000259" key="4">
    <source>
        <dbReference type="SMART" id="SM00856"/>
    </source>
</evidence>
<dbReference type="PANTHER" id="PTHR31080">
    <property type="entry name" value="PECTINESTERASE INHIBITOR-LIKE"/>
    <property type="match status" value="1"/>
</dbReference>
<evidence type="ECO:0000256" key="2">
    <source>
        <dbReference type="ARBA" id="ARBA00038471"/>
    </source>
</evidence>
<dbReference type="InterPro" id="IPR006501">
    <property type="entry name" value="Pectinesterase_inhib_dom"/>
</dbReference>
<evidence type="ECO:0000313" key="5">
    <source>
        <dbReference type="EMBL" id="KAA0034295.1"/>
    </source>
</evidence>
<keyword evidence="1 3" id="KW-0732">Signal</keyword>
<name>A0A5A7SYM0_CUCMM</name>
<dbReference type="InterPro" id="IPR051955">
    <property type="entry name" value="PME_Inhibitor"/>
</dbReference>
<evidence type="ECO:0000313" key="7">
    <source>
        <dbReference type="Proteomes" id="UP000321393"/>
    </source>
</evidence>
<dbReference type="InterPro" id="IPR035513">
    <property type="entry name" value="Invertase/methylesterase_inhib"/>
</dbReference>
<dbReference type="EMBL" id="SSTD01008475">
    <property type="protein sequence ID" value="TYK15624.1"/>
    <property type="molecule type" value="Genomic_DNA"/>
</dbReference>
<evidence type="ECO:0000256" key="1">
    <source>
        <dbReference type="ARBA" id="ARBA00022729"/>
    </source>
</evidence>
<evidence type="ECO:0000313" key="8">
    <source>
        <dbReference type="Proteomes" id="UP000321947"/>
    </source>
</evidence>
<reference evidence="7 8" key="1">
    <citation type="submission" date="2019-08" db="EMBL/GenBank/DDBJ databases">
        <title>Draft genome sequences of two oriental melons (Cucumis melo L. var makuwa).</title>
        <authorList>
            <person name="Kwon S.-Y."/>
        </authorList>
    </citation>
    <scope>NUCLEOTIDE SEQUENCE [LARGE SCALE GENOMIC DNA]</scope>
    <source>
        <strain evidence="8">cv. Chang Bougi</strain>
        <strain evidence="7">cv. SW 3</strain>
        <tissue evidence="5">Leaf</tissue>
    </source>
</reference>
<organism evidence="5 7">
    <name type="scientific">Cucumis melo var. makuwa</name>
    <name type="common">Oriental melon</name>
    <dbReference type="NCBI Taxonomy" id="1194695"/>
    <lineage>
        <taxon>Eukaryota</taxon>
        <taxon>Viridiplantae</taxon>
        <taxon>Streptophyta</taxon>
        <taxon>Embryophyta</taxon>
        <taxon>Tracheophyta</taxon>
        <taxon>Spermatophyta</taxon>
        <taxon>Magnoliopsida</taxon>
        <taxon>eudicotyledons</taxon>
        <taxon>Gunneridae</taxon>
        <taxon>Pentapetalae</taxon>
        <taxon>rosids</taxon>
        <taxon>fabids</taxon>
        <taxon>Cucurbitales</taxon>
        <taxon>Cucurbitaceae</taxon>
        <taxon>Benincaseae</taxon>
        <taxon>Cucumis</taxon>
    </lineage>
</organism>